<keyword evidence="1" id="KW-0802">TPR repeat</keyword>
<accession>A0A0Q3QVN2</accession>
<dbReference type="SUPFAM" id="SSF48452">
    <property type="entry name" value="TPR-like"/>
    <property type="match status" value="1"/>
</dbReference>
<dbReference type="Gene3D" id="1.25.40.10">
    <property type="entry name" value="Tetratricopeptide repeat domain"/>
    <property type="match status" value="1"/>
</dbReference>
<evidence type="ECO:0000256" key="1">
    <source>
        <dbReference type="PROSITE-ProRule" id="PRU00339"/>
    </source>
</evidence>
<dbReference type="AlphaFoldDB" id="A0A0Q3QVN2"/>
<dbReference type="InterPro" id="IPR011990">
    <property type="entry name" value="TPR-like_helical_dom_sf"/>
</dbReference>
<keyword evidence="4" id="KW-1185">Reference proteome</keyword>
<feature type="repeat" description="TPR" evidence="1">
    <location>
        <begin position="105"/>
        <end position="138"/>
    </location>
</feature>
<comment type="caution">
    <text evidence="3">The sequence shown here is derived from an EMBL/GenBank/DDBJ whole genome shotgun (WGS) entry which is preliminary data.</text>
</comment>
<sequence>MQARLDSPNPRKNKSQGTKEEAQELIYAALESNGPERYRLAQKALELDPSHADGYTILAEQTDSLQTAAQLFEKGMRIGRDELGEAFFHENKGYFWGLIETRPFMRAAMNYAAFLQKIGDLTAAITQYEELLELNPADNQGISYMLFISYCDDEQFRKASELLKRYPEDSAQDAYNQTLIEILSNGLTDKANQLFLAAKKVNKYVVDLLTGKKKLPADIPDYYSFGDKNEAAVYVSEHQHLWNRVPKLKEWLSN</sequence>
<dbReference type="InterPro" id="IPR019734">
    <property type="entry name" value="TPR_rpt"/>
</dbReference>
<reference evidence="3 4" key="1">
    <citation type="submission" date="2015-09" db="EMBL/GenBank/DDBJ databases">
        <title>Genome sequencing project for genomic taxonomy and phylogenomics of Bacillus-like bacteria.</title>
        <authorList>
            <person name="Liu B."/>
            <person name="Wang J."/>
            <person name="Zhu Y."/>
            <person name="Liu G."/>
            <person name="Chen Q."/>
            <person name="Chen Z."/>
            <person name="Lan J."/>
            <person name="Che J."/>
            <person name="Ge C."/>
            <person name="Shi H."/>
            <person name="Pan Z."/>
            <person name="Liu X."/>
        </authorList>
    </citation>
    <scope>NUCLEOTIDE SEQUENCE [LARGE SCALE GENOMIC DNA]</scope>
    <source>
        <strain evidence="3 4">FJAT-18043</strain>
    </source>
</reference>
<dbReference type="PROSITE" id="PS50005">
    <property type="entry name" value="TPR"/>
    <property type="match status" value="1"/>
</dbReference>
<evidence type="ECO:0000313" key="3">
    <source>
        <dbReference type="EMBL" id="KQL22057.1"/>
    </source>
</evidence>
<dbReference type="Pfam" id="PF14559">
    <property type="entry name" value="TPR_19"/>
    <property type="match status" value="1"/>
</dbReference>
<evidence type="ECO:0000313" key="4">
    <source>
        <dbReference type="Proteomes" id="UP000050996"/>
    </source>
</evidence>
<protein>
    <submittedName>
        <fullName evidence="3">Uncharacterized protein</fullName>
    </submittedName>
</protein>
<feature type="region of interest" description="Disordered" evidence="2">
    <location>
        <begin position="1"/>
        <end position="23"/>
    </location>
</feature>
<dbReference type="STRING" id="1637975.AN957_23975"/>
<dbReference type="PATRIC" id="fig|1637975.4.peg.4830"/>
<gene>
    <name evidence="3" type="ORF">AN957_23975</name>
</gene>
<name>A0A0Q3QVN2_9BACI</name>
<dbReference type="EMBL" id="LJIX01000006">
    <property type="protein sequence ID" value="KQL22057.1"/>
    <property type="molecule type" value="Genomic_DNA"/>
</dbReference>
<dbReference type="Proteomes" id="UP000050996">
    <property type="component" value="Unassembled WGS sequence"/>
</dbReference>
<evidence type="ECO:0000256" key="2">
    <source>
        <dbReference type="SAM" id="MobiDB-lite"/>
    </source>
</evidence>
<organism evidence="3 4">
    <name type="scientific">Cytobacillus solani</name>
    <dbReference type="NCBI Taxonomy" id="1637975"/>
    <lineage>
        <taxon>Bacteria</taxon>
        <taxon>Bacillati</taxon>
        <taxon>Bacillota</taxon>
        <taxon>Bacilli</taxon>
        <taxon>Bacillales</taxon>
        <taxon>Bacillaceae</taxon>
        <taxon>Cytobacillus</taxon>
    </lineage>
</organism>
<proteinExistence type="predicted"/>